<dbReference type="RefSeq" id="XP_066919541.1">
    <property type="nucleotide sequence ID" value="XM_067063440.1"/>
</dbReference>
<reference evidence="7" key="1">
    <citation type="submission" date="2021-01" db="UniProtKB">
        <authorList>
            <consortium name="EnsemblMetazoa"/>
        </authorList>
    </citation>
    <scope>IDENTIFICATION</scope>
</reference>
<evidence type="ECO:0000256" key="5">
    <source>
        <dbReference type="SAM" id="Coils"/>
    </source>
</evidence>
<evidence type="ECO:0000313" key="8">
    <source>
        <dbReference type="Proteomes" id="UP000594262"/>
    </source>
</evidence>
<evidence type="ECO:0000256" key="2">
    <source>
        <dbReference type="ARBA" id="ARBA00007991"/>
    </source>
</evidence>
<dbReference type="GO" id="GO:0006606">
    <property type="term" value="P:protein import into nucleus"/>
    <property type="evidence" value="ECO:0007669"/>
    <property type="project" value="TreeGrafter"/>
</dbReference>
<evidence type="ECO:0000256" key="1">
    <source>
        <dbReference type="ARBA" id="ARBA00004123"/>
    </source>
</evidence>
<evidence type="ECO:0000256" key="3">
    <source>
        <dbReference type="ARBA" id="ARBA00022448"/>
    </source>
</evidence>
<name>A0A7M5X2Q4_9CNID</name>
<dbReference type="InterPro" id="IPR016024">
    <property type="entry name" value="ARM-type_fold"/>
</dbReference>
<organism evidence="7 8">
    <name type="scientific">Clytia hemisphaerica</name>
    <dbReference type="NCBI Taxonomy" id="252671"/>
    <lineage>
        <taxon>Eukaryota</taxon>
        <taxon>Metazoa</taxon>
        <taxon>Cnidaria</taxon>
        <taxon>Hydrozoa</taxon>
        <taxon>Hydroidolina</taxon>
        <taxon>Leptothecata</taxon>
        <taxon>Obeliida</taxon>
        <taxon>Clytiidae</taxon>
        <taxon>Clytia</taxon>
    </lineage>
</organism>
<evidence type="ECO:0000259" key="6">
    <source>
        <dbReference type="PROSITE" id="PS50166"/>
    </source>
</evidence>
<keyword evidence="8" id="KW-1185">Reference proteome</keyword>
<dbReference type="OrthoDB" id="361693at2759"/>
<dbReference type="EnsemblMetazoa" id="CLYHEMT017046.2">
    <property type="protein sequence ID" value="CLYHEMP017046.2"/>
    <property type="gene ID" value="CLYHEMG017046"/>
</dbReference>
<dbReference type="GO" id="GO:0031267">
    <property type="term" value="F:small GTPase binding"/>
    <property type="evidence" value="ECO:0007669"/>
    <property type="project" value="InterPro"/>
</dbReference>
<dbReference type="EnsemblMetazoa" id="CLYHEMT017046.1">
    <property type="protein sequence ID" value="CLYHEMP017046.1"/>
    <property type="gene ID" value="CLYHEMG017046"/>
</dbReference>
<accession>A0A7M5X2Q4</accession>
<feature type="coiled-coil region" evidence="5">
    <location>
        <begin position="5"/>
        <end position="32"/>
    </location>
</feature>
<protein>
    <recommendedName>
        <fullName evidence="6">Importin N-terminal domain-containing protein</fullName>
    </recommendedName>
</protein>
<dbReference type="Pfam" id="PF25758">
    <property type="entry name" value="TPR_IPO11"/>
    <property type="match status" value="1"/>
</dbReference>
<dbReference type="SMART" id="SM00913">
    <property type="entry name" value="IBN_N"/>
    <property type="match status" value="1"/>
</dbReference>
<dbReference type="Gene3D" id="1.25.10.10">
    <property type="entry name" value="Leucine-rich Repeat Variant"/>
    <property type="match status" value="1"/>
</dbReference>
<comment type="subcellular location">
    <subcellularLocation>
        <location evidence="1">Nucleus</location>
    </subcellularLocation>
</comment>
<dbReference type="PANTHER" id="PTHR10997:SF7">
    <property type="entry name" value="IMPORTIN-11"/>
    <property type="match status" value="1"/>
</dbReference>
<dbReference type="InterPro" id="IPR001494">
    <property type="entry name" value="Importin-beta_N"/>
</dbReference>
<dbReference type="PANTHER" id="PTHR10997">
    <property type="entry name" value="IMPORTIN-7, 8, 11"/>
    <property type="match status" value="1"/>
</dbReference>
<feature type="domain" description="Importin N-terminal" evidence="6">
    <location>
        <begin position="22"/>
        <end position="89"/>
    </location>
</feature>
<dbReference type="GO" id="GO:0005635">
    <property type="term" value="C:nuclear envelope"/>
    <property type="evidence" value="ECO:0007669"/>
    <property type="project" value="TreeGrafter"/>
</dbReference>
<evidence type="ECO:0000256" key="4">
    <source>
        <dbReference type="ARBA" id="ARBA00023242"/>
    </source>
</evidence>
<dbReference type="InterPro" id="IPR011989">
    <property type="entry name" value="ARM-like"/>
</dbReference>
<dbReference type="GO" id="GO:0005829">
    <property type="term" value="C:cytosol"/>
    <property type="evidence" value="ECO:0007669"/>
    <property type="project" value="TreeGrafter"/>
</dbReference>
<keyword evidence="5" id="KW-0175">Coiled coil</keyword>
<dbReference type="Pfam" id="PF03810">
    <property type="entry name" value="IBN_N"/>
    <property type="match status" value="1"/>
</dbReference>
<comment type="similarity">
    <text evidence="2">Belongs to the importin beta family.</text>
</comment>
<keyword evidence="3" id="KW-0813">Transport</keyword>
<dbReference type="AlphaFoldDB" id="A0A7M5X2Q4"/>
<evidence type="ECO:0000313" key="7">
    <source>
        <dbReference type="EnsemblMetazoa" id="CLYHEMP017046.1"/>
    </source>
</evidence>
<dbReference type="Proteomes" id="UP000594262">
    <property type="component" value="Unplaced"/>
</dbReference>
<dbReference type="InterPro" id="IPR058669">
    <property type="entry name" value="TPR_IPO7/11-like"/>
</dbReference>
<dbReference type="PROSITE" id="PS50166">
    <property type="entry name" value="IMPORTIN_B_NT"/>
    <property type="match status" value="1"/>
</dbReference>
<keyword evidence="4" id="KW-0539">Nucleus</keyword>
<dbReference type="GeneID" id="136806865"/>
<sequence>MENLVKALQLAASQNIQEVKAAEEQLKQWETTAGFYPKLLEIFAMRHLEVNIRWIAIICLKNGIDKYWRRVVKNCLPDDEKNFIKQNIMIFDEVTPELALQLSVVIGRIARNDIKIWPQCLEVTIEAIKSTNSINQHRGLLTLKQIVKELASKRLASDRRVFHEISSKIFEFLVELCYSSVGRLQAGSIQEVDLCLLVTKVLRRLLIYGGKLYDENTPQIRYVKWCVTQVPVFVELRNKNTEKRPKLHKYVLLLMKILTEFEEHQSGSMLPILHDMLQLCLHYILSNRNDCQEDSMLVIYCGNLLRSASRTFTKLIEPNPCTDVLLNTITVDNLKSLAYYVVMNYLPLTQTERDEWEHDPEAYVNTEAGESHKFLLRPCMETFYVGLFYGFKEHMVPFVVQLVKEASENFNLESITHEDLLKLCAIYKAVGLSSYELFGEIDFDAWFTGHLLNVFNLPSDRYAILQQHVIWMVGEWIDVKLSKPNRIHLYRLLSVILESEHADLVLKLTACKTLRIALDDFDFVLEDFLGFVENVFPALCSLLIRVEECDTKMMVLNVISLTIQRSGNEVHRHAQMLIQYLPQLWELSDSHNLLRGAVVNLLHHLVKGLAGESSKINHITIPVLNHSTDVNQPAHIYLLEDGLELWQAVISNAPTLNPDLLTLYGNLFALLERASETLESCLAITRSYILIDCQTFPQEYGVKLSQCFHELAQNMKETGTLSIVAVFKVISQVQPSAFFNSFQVSILDIFDASLKDENYPILMSQYFTILAYLVVSQPESLFQVGRSYCELNASIGSSYEELMGRLFDVWFEKMDCMSLEDKKVSAIAFASLLPLKISFIGERFALMLDSCVNVLYELQRGDGEDEQPSQDSLVIDWANESIDPNEPQSYESIREKKMMSQDCVYNFHLLPYLKEKLQQTKSAYGEQLFNEAMSTLDSAVAKQLMTLIS</sequence>
<proteinExistence type="inferred from homology"/>
<dbReference type="SUPFAM" id="SSF48371">
    <property type="entry name" value="ARM repeat"/>
    <property type="match status" value="1"/>
</dbReference>